<dbReference type="Proteomes" id="UP000230575">
    <property type="component" value="Segment"/>
</dbReference>
<dbReference type="EMBL" id="KT919972">
    <property type="protein sequence ID" value="ALP47190.1"/>
    <property type="molecule type" value="Genomic_DNA"/>
</dbReference>
<accession>A0A126HH73</accession>
<name>A0A126HH73_9CAUD</name>
<sequence>MSQMEYNKGVLTPVHKSIEELAEELVTDLPGFYDSKVEYLRDNACEFGLEFILDKPYTVTFSHEREELCHIANADVQENGDIHFETYHYNGGAHWTEVVEGALRES</sequence>
<organism evidence="1 2">
    <name type="scientific">Vibrio phage phi-Grn1</name>
    <dbReference type="NCBI Taxonomy" id="1747713"/>
    <lineage>
        <taxon>Viruses</taxon>
        <taxon>Duplodnaviria</taxon>
        <taxon>Heunggongvirae</taxon>
        <taxon>Uroviricota</taxon>
        <taxon>Caudoviricetes</taxon>
        <taxon>Pantevenvirales</taxon>
        <taxon>Straboviridae</taxon>
        <taxon>Schizotequatrovirus</taxon>
        <taxon>Schizotequatrovirus valkk3</taxon>
    </lineage>
</organism>
<reference evidence="1 2" key="1">
    <citation type="journal article" date="2016" name="Front. Microbiol.">
        <title>Comparative Functional Genomic Analysis of Two Vibrio Phages Reveals Complex Metabolic Interactions with the Host Cell.</title>
        <authorList>
            <person name="Skliros D."/>
            <person name="Kalatzis P.G."/>
            <person name="Katharios P."/>
            <person name="Flemetakis E."/>
        </authorList>
    </citation>
    <scope>NUCLEOTIDE SEQUENCE [LARGE SCALE GENOMIC DNA]</scope>
</reference>
<gene>
    <name evidence="1" type="ORF">phiGrn1_0305</name>
</gene>
<protein>
    <submittedName>
        <fullName evidence="1">Uncharacterized protein</fullName>
    </submittedName>
</protein>
<evidence type="ECO:0000313" key="1">
    <source>
        <dbReference type="EMBL" id="ALP47190.1"/>
    </source>
</evidence>
<proteinExistence type="predicted"/>
<evidence type="ECO:0000313" key="2">
    <source>
        <dbReference type="Proteomes" id="UP000230575"/>
    </source>
</evidence>